<dbReference type="AlphaFoldDB" id="A0A6P5A943"/>
<keyword evidence="2 7" id="KW-0479">Metal-binding</keyword>
<dbReference type="SMART" id="SM00132">
    <property type="entry name" value="LIM"/>
    <property type="match status" value="2"/>
</dbReference>
<evidence type="ECO:0000313" key="9">
    <source>
        <dbReference type="Proteomes" id="UP000515135"/>
    </source>
</evidence>
<dbReference type="GO" id="GO:0030018">
    <property type="term" value="C:Z disc"/>
    <property type="evidence" value="ECO:0007669"/>
    <property type="project" value="TreeGrafter"/>
</dbReference>
<evidence type="ECO:0000256" key="1">
    <source>
        <dbReference type="ARBA" id="ARBA00004123"/>
    </source>
</evidence>
<protein>
    <submittedName>
        <fullName evidence="10">Cysteine and glycine-rich protein 2-like isoform X1</fullName>
    </submittedName>
</protein>
<dbReference type="PROSITE" id="PS00478">
    <property type="entry name" value="LIM_DOMAIN_1"/>
    <property type="match status" value="2"/>
</dbReference>
<dbReference type="GO" id="GO:0060537">
    <property type="term" value="P:muscle tissue development"/>
    <property type="evidence" value="ECO:0007669"/>
    <property type="project" value="TreeGrafter"/>
</dbReference>
<dbReference type="GO" id="GO:0042805">
    <property type="term" value="F:actinin binding"/>
    <property type="evidence" value="ECO:0007669"/>
    <property type="project" value="TreeGrafter"/>
</dbReference>
<dbReference type="GO" id="GO:0046872">
    <property type="term" value="F:metal ion binding"/>
    <property type="evidence" value="ECO:0007669"/>
    <property type="project" value="UniProtKB-KW"/>
</dbReference>
<proteinExistence type="predicted"/>
<accession>A0A6P5A943</accession>
<evidence type="ECO:0000256" key="6">
    <source>
        <dbReference type="ARBA" id="ARBA00023242"/>
    </source>
</evidence>
<dbReference type="PROSITE" id="PS50023">
    <property type="entry name" value="LIM_DOMAIN_2"/>
    <property type="match status" value="2"/>
</dbReference>
<dbReference type="PANTHER" id="PTHR24215">
    <property type="entry name" value="RHO-GTPASE-ACTIVATING PROTEIN LRG1"/>
    <property type="match status" value="1"/>
</dbReference>
<dbReference type="SUPFAM" id="SSF57716">
    <property type="entry name" value="Glucocorticoid receptor-like (DNA-binding domain)"/>
    <property type="match status" value="4"/>
</dbReference>
<keyword evidence="6" id="KW-0539">Nucleus</keyword>
<evidence type="ECO:0000256" key="4">
    <source>
        <dbReference type="ARBA" id="ARBA00022833"/>
    </source>
</evidence>
<keyword evidence="3" id="KW-0677">Repeat</keyword>
<keyword evidence="5 7" id="KW-0440">LIM domain</keyword>
<dbReference type="GO" id="GO:0008307">
    <property type="term" value="F:structural constituent of muscle"/>
    <property type="evidence" value="ECO:0007669"/>
    <property type="project" value="TreeGrafter"/>
</dbReference>
<feature type="domain" description="LIM zinc-binding" evidence="8">
    <location>
        <begin position="9"/>
        <end position="69"/>
    </location>
</feature>
<keyword evidence="9" id="KW-1185">Reference proteome</keyword>
<gene>
    <name evidence="10" type="primary">LOC109481702</name>
</gene>
<organism evidence="9 10">
    <name type="scientific">Branchiostoma belcheri</name>
    <name type="common">Amphioxus</name>
    <dbReference type="NCBI Taxonomy" id="7741"/>
    <lineage>
        <taxon>Eukaryota</taxon>
        <taxon>Metazoa</taxon>
        <taxon>Chordata</taxon>
        <taxon>Cephalochordata</taxon>
        <taxon>Leptocardii</taxon>
        <taxon>Amphioxiformes</taxon>
        <taxon>Branchiostomatidae</taxon>
        <taxon>Branchiostoma</taxon>
    </lineage>
</organism>
<dbReference type="Proteomes" id="UP000515135">
    <property type="component" value="Unplaced"/>
</dbReference>
<comment type="subcellular location">
    <subcellularLocation>
        <location evidence="1">Nucleus</location>
    </subcellularLocation>
</comment>
<evidence type="ECO:0000256" key="5">
    <source>
        <dbReference type="ARBA" id="ARBA00023038"/>
    </source>
</evidence>
<dbReference type="KEGG" id="bbel:109481702"/>
<feature type="domain" description="LIM zinc-binding" evidence="8">
    <location>
        <begin position="125"/>
        <end position="185"/>
    </location>
</feature>
<dbReference type="FunFam" id="2.10.110.10:FF:000001">
    <property type="entry name" value="Cysteine and glycine-rich protein 1"/>
    <property type="match status" value="2"/>
</dbReference>
<evidence type="ECO:0000259" key="8">
    <source>
        <dbReference type="PROSITE" id="PS50023"/>
    </source>
</evidence>
<dbReference type="GO" id="GO:0045214">
    <property type="term" value="P:sarcomere organization"/>
    <property type="evidence" value="ECO:0007669"/>
    <property type="project" value="TreeGrafter"/>
</dbReference>
<dbReference type="PANTHER" id="PTHR24215:SF35">
    <property type="entry name" value="MUSCLE LIM PROTEIN MLP84B"/>
    <property type="match status" value="1"/>
</dbReference>
<evidence type="ECO:0000256" key="3">
    <source>
        <dbReference type="ARBA" id="ARBA00022737"/>
    </source>
</evidence>
<keyword evidence="4 7" id="KW-0862">Zinc</keyword>
<dbReference type="GeneID" id="109481702"/>
<dbReference type="Gene3D" id="2.10.110.10">
    <property type="entry name" value="Cysteine Rich Protein"/>
    <property type="match status" value="2"/>
</dbReference>
<evidence type="ECO:0000313" key="10">
    <source>
        <dbReference type="RefSeq" id="XP_019639852.1"/>
    </source>
</evidence>
<dbReference type="GO" id="GO:0005634">
    <property type="term" value="C:nucleus"/>
    <property type="evidence" value="ECO:0007669"/>
    <property type="project" value="UniProtKB-SubCell"/>
</dbReference>
<evidence type="ECO:0000256" key="7">
    <source>
        <dbReference type="PROSITE-ProRule" id="PRU00125"/>
    </source>
</evidence>
<evidence type="ECO:0000256" key="2">
    <source>
        <dbReference type="ARBA" id="ARBA00022723"/>
    </source>
</evidence>
<reference evidence="10" key="1">
    <citation type="submission" date="2025-08" db="UniProtKB">
        <authorList>
            <consortium name="RefSeq"/>
        </authorList>
    </citation>
    <scope>IDENTIFICATION</scope>
    <source>
        <tissue evidence="10">Gonad</tissue>
    </source>
</reference>
<sequence length="208" mass="22001">MPFKAPQAPKCPKCGKSVYQAEERLAAGRSFHNTCFKCSMCNKMLDSTTVAEREDSLFCKTCYGKKFGPKGVGFGQGAGALGMDSGERFGNKPTESTAPMTGAAYLNVGKSSEPAKPSKYGSTAEKCPRCGGSVYPAEKVIGAGKSWHKRCFTCAECNKSLDSTTVTDREGQVYCKACYARGFGPSGLRAGQGAGVRTETKAPSTSVF</sequence>
<dbReference type="CDD" id="cd09326">
    <property type="entry name" value="LIM_CRP_like"/>
    <property type="match status" value="2"/>
</dbReference>
<dbReference type="Pfam" id="PF00412">
    <property type="entry name" value="LIM"/>
    <property type="match status" value="2"/>
</dbReference>
<dbReference type="InterPro" id="IPR001781">
    <property type="entry name" value="Znf_LIM"/>
</dbReference>
<name>A0A6P5A943_BRABE</name>
<dbReference type="RefSeq" id="XP_019639852.1">
    <property type="nucleotide sequence ID" value="XM_019784293.1"/>
</dbReference>